<protein>
    <submittedName>
        <fullName evidence="1">Uncharacterized protein</fullName>
    </submittedName>
</protein>
<reference evidence="2" key="1">
    <citation type="journal article" date="2023" name="Nat. Plants">
        <title>Single-cell RNA sequencing provides a high-resolution roadmap for understanding the multicellular compartmentation of specialized metabolism.</title>
        <authorList>
            <person name="Sun S."/>
            <person name="Shen X."/>
            <person name="Li Y."/>
            <person name="Li Y."/>
            <person name="Wang S."/>
            <person name="Li R."/>
            <person name="Zhang H."/>
            <person name="Shen G."/>
            <person name="Guo B."/>
            <person name="Wei J."/>
            <person name="Xu J."/>
            <person name="St-Pierre B."/>
            <person name="Chen S."/>
            <person name="Sun C."/>
        </authorList>
    </citation>
    <scope>NUCLEOTIDE SEQUENCE [LARGE SCALE GENOMIC DNA]</scope>
</reference>
<gene>
    <name evidence="1" type="ORF">M9H77_04324</name>
</gene>
<accession>A0ACC0CE93</accession>
<keyword evidence="2" id="KW-1185">Reference proteome</keyword>
<proteinExistence type="predicted"/>
<evidence type="ECO:0000313" key="2">
    <source>
        <dbReference type="Proteomes" id="UP001060085"/>
    </source>
</evidence>
<sequence length="780" mass="87528">MEDYIGHFLLLSCSFFEFTISCNLLRLAGSGSPEASSNEMEKKRSRRPYRSKTYNVVISYAAKVPMQSIVDALNGKESEHFQEAVRVLDIILSQHAAKQGCLLVRQSFFHNEPRNFSDLGGGVLGCRGFHSSFRATQGGLSLNMDVSTTMIVKPGPVVDFLVENQNVREPYQIDWAKAKRTLKNLRIKTRHSNAEYKITGLSDKICQEQIFSFKQGKGDISEPVEITVYKYFVDHCQIPLGYSANFPCINVGKSKRPVFIPLELCSLVSLQRYTKALSGLQRASLVEKSRQKPQERMRVLTNALKDSNYSSDGLLASSGIEISSQFSAVEGRVLPAPELRVGNNVGFYPQRGRWNFNNKKFVKGVAIENWAVINFSARCNIHKLCEDLVRCGDMKGISISRQYDIFEERPQDRRAPAYVRVDKMFETIRTKLRSPPRFFLCILPEKKNSDIYGPWKRMCLAVHGVVTQCLAPTKINDQYLTNLLLKINAKLDGTNSLLTIEQSRAIPLVSKVPTIIVGMDVSHGSPGCSDVPSVAAVVSSRQWPSISNYRAVVRTQSPKTEMIDSLHKKVSDSQDDGIFRELLVDFYINSGKRKPEQIIIFRDGVSESQFSQVLNIELDQIVQACKLLDEEWSPRFMVIVAQKNHHTKFFQTNSADNVLPGTVVDKGICNPRNNDFYMCAHAGMIGTTRPTHYHVLHDELGFSVDDLQEFVHSLSYVYQKSTTAVSVVAPICYAHLAAAQASKFVKLEDFSETSSSTLSGGSVPELPKLHPRVCSSMFFC</sequence>
<dbReference type="Proteomes" id="UP001060085">
    <property type="component" value="Linkage Group LG01"/>
</dbReference>
<dbReference type="EMBL" id="CM044701">
    <property type="protein sequence ID" value="KAI5683096.1"/>
    <property type="molecule type" value="Genomic_DNA"/>
</dbReference>
<name>A0ACC0CE93_CATRO</name>
<evidence type="ECO:0000313" key="1">
    <source>
        <dbReference type="EMBL" id="KAI5683096.1"/>
    </source>
</evidence>
<comment type="caution">
    <text evidence="1">The sequence shown here is derived from an EMBL/GenBank/DDBJ whole genome shotgun (WGS) entry which is preliminary data.</text>
</comment>
<organism evidence="1 2">
    <name type="scientific">Catharanthus roseus</name>
    <name type="common">Madagascar periwinkle</name>
    <name type="synonym">Vinca rosea</name>
    <dbReference type="NCBI Taxonomy" id="4058"/>
    <lineage>
        <taxon>Eukaryota</taxon>
        <taxon>Viridiplantae</taxon>
        <taxon>Streptophyta</taxon>
        <taxon>Embryophyta</taxon>
        <taxon>Tracheophyta</taxon>
        <taxon>Spermatophyta</taxon>
        <taxon>Magnoliopsida</taxon>
        <taxon>eudicotyledons</taxon>
        <taxon>Gunneridae</taxon>
        <taxon>Pentapetalae</taxon>
        <taxon>asterids</taxon>
        <taxon>lamiids</taxon>
        <taxon>Gentianales</taxon>
        <taxon>Apocynaceae</taxon>
        <taxon>Rauvolfioideae</taxon>
        <taxon>Vinceae</taxon>
        <taxon>Catharanthinae</taxon>
        <taxon>Catharanthus</taxon>
    </lineage>
</organism>